<dbReference type="EMBL" id="CAJOBD010001348">
    <property type="protein sequence ID" value="CAF3790351.1"/>
    <property type="molecule type" value="Genomic_DNA"/>
</dbReference>
<proteinExistence type="predicted"/>
<dbReference type="Proteomes" id="UP000663836">
    <property type="component" value="Unassembled WGS sequence"/>
</dbReference>
<feature type="region of interest" description="Disordered" evidence="1">
    <location>
        <begin position="191"/>
        <end position="328"/>
    </location>
</feature>
<evidence type="ECO:0000256" key="1">
    <source>
        <dbReference type="SAM" id="MobiDB-lite"/>
    </source>
</evidence>
<feature type="compositionally biased region" description="Polar residues" evidence="1">
    <location>
        <begin position="199"/>
        <end position="230"/>
    </location>
</feature>
<organism evidence="2 4">
    <name type="scientific">Rotaria sordida</name>
    <dbReference type="NCBI Taxonomy" id="392033"/>
    <lineage>
        <taxon>Eukaryota</taxon>
        <taxon>Metazoa</taxon>
        <taxon>Spiralia</taxon>
        <taxon>Gnathifera</taxon>
        <taxon>Rotifera</taxon>
        <taxon>Eurotatoria</taxon>
        <taxon>Bdelloidea</taxon>
        <taxon>Philodinida</taxon>
        <taxon>Philodinidae</taxon>
        <taxon>Rotaria</taxon>
    </lineage>
</organism>
<accession>A0A815DTE2</accession>
<dbReference type="Proteomes" id="UP000663864">
    <property type="component" value="Unassembled WGS sequence"/>
</dbReference>
<sequence>MSSDSLQIENTSTTKDLCSSSNIDLDELYSSNKDCFETKELSFNNRKESTIKLPYPVIYDHRDPSSVLILLQKETQTTSKKILDIIQQIENCEKYLTENIQLDKNKKSFKYERVKLKQQLDGLKKHERRINLQIDFITTKIEIKGLEDERKQFMNEKNFDENKQINILSGKLKQKLDKMKIYMRTRNEQMKKLIHGKQRSSTSNESRQKLSTSQKPQQHHLNSSDLNQKRSLSSSTTSSHSNKRLKSTNHNQIKAPVVRLTSRLTGHQSQSHSIRTPTVRFLNKTSSSSMTTLNSSSPTTPASSSSTLSPPLMASTSMGDANNIQNSRQQMEIPSIGEDDELDLELDMDELFDDDPYFEENIQEFESGTRQLKINQDISKKES</sequence>
<name>A0A815DTE2_9BILA</name>
<evidence type="ECO:0000313" key="4">
    <source>
        <dbReference type="Proteomes" id="UP000663864"/>
    </source>
</evidence>
<gene>
    <name evidence="3" type="ORF">JBS370_LOCUS14707</name>
    <name evidence="2" type="ORF">ZHD862_LOCUS28037</name>
</gene>
<feature type="compositionally biased region" description="Low complexity" evidence="1">
    <location>
        <begin position="285"/>
        <end position="317"/>
    </location>
</feature>
<comment type="caution">
    <text evidence="2">The sequence shown here is derived from an EMBL/GenBank/DDBJ whole genome shotgun (WGS) entry which is preliminary data.</text>
</comment>
<protein>
    <submittedName>
        <fullName evidence="2">Uncharacterized protein</fullName>
    </submittedName>
</protein>
<feature type="compositionally biased region" description="Polar residues" evidence="1">
    <location>
        <begin position="262"/>
        <end position="276"/>
    </location>
</feature>
<feature type="compositionally biased region" description="Polar residues" evidence="1">
    <location>
        <begin position="364"/>
        <end position="377"/>
    </location>
</feature>
<feature type="region of interest" description="Disordered" evidence="1">
    <location>
        <begin position="364"/>
        <end position="383"/>
    </location>
</feature>
<feature type="compositionally biased region" description="Low complexity" evidence="1">
    <location>
        <begin position="231"/>
        <end position="240"/>
    </location>
</feature>
<feature type="compositionally biased region" description="Polar residues" evidence="1">
    <location>
        <begin position="318"/>
        <end position="328"/>
    </location>
</feature>
<dbReference type="EMBL" id="CAJNOT010002286">
    <property type="protein sequence ID" value="CAF1302414.1"/>
    <property type="molecule type" value="Genomic_DNA"/>
</dbReference>
<evidence type="ECO:0000313" key="3">
    <source>
        <dbReference type="EMBL" id="CAF3790351.1"/>
    </source>
</evidence>
<reference evidence="2" key="1">
    <citation type="submission" date="2021-02" db="EMBL/GenBank/DDBJ databases">
        <authorList>
            <person name="Nowell W R."/>
        </authorList>
    </citation>
    <scope>NUCLEOTIDE SEQUENCE</scope>
</reference>
<dbReference type="AlphaFoldDB" id="A0A815DTE2"/>
<evidence type="ECO:0000313" key="2">
    <source>
        <dbReference type="EMBL" id="CAF1302414.1"/>
    </source>
</evidence>